<accession>A0ABY7HQG9</accession>
<dbReference type="RefSeq" id="WP_269128063.1">
    <property type="nucleotide sequence ID" value="NZ_CP114058.1"/>
</dbReference>
<evidence type="ECO:0000313" key="2">
    <source>
        <dbReference type="EMBL" id="WAT01638.1"/>
    </source>
</evidence>
<feature type="compositionally biased region" description="Basic and acidic residues" evidence="1">
    <location>
        <begin position="134"/>
        <end position="145"/>
    </location>
</feature>
<gene>
    <name evidence="2" type="ORF">O1V66_02430</name>
</gene>
<sequence>MAHEKIVTMFSTVAQAEGAKRNLAKAGFSESDIDIISGDRLRSEGHEARHPSLWQRLFGDTVDEEQAGVYENAMNSGGVVLTLKAKEEELPRAMGILDAHDSVDMPHHGFGNLTTDSPADRQYGNADIAAPALDDSRPLSEDKKSWMRLNP</sequence>
<dbReference type="EMBL" id="CP114058">
    <property type="protein sequence ID" value="WAT01638.1"/>
    <property type="molecule type" value="Genomic_DNA"/>
</dbReference>
<evidence type="ECO:0008006" key="4">
    <source>
        <dbReference type="Google" id="ProtNLM"/>
    </source>
</evidence>
<dbReference type="Proteomes" id="UP001164712">
    <property type="component" value="Chromosome"/>
</dbReference>
<evidence type="ECO:0000256" key="1">
    <source>
        <dbReference type="SAM" id="MobiDB-lite"/>
    </source>
</evidence>
<name>A0ABY7HQG9_9GAMM</name>
<reference evidence="2" key="1">
    <citation type="submission" date="2022-12" db="EMBL/GenBank/DDBJ databases">
        <title>Complete genome sequence of an Australian strain of Rouxiella badensis DAR84756 and resolution of the R. badensis DSM100043 and R. chamberiensis DSM28324 genomes.</title>
        <authorList>
            <person name="Paul S."/>
            <person name="Anderson P.J."/>
            <person name="Maynard G."/>
            <person name="Dyall-Smith M."/>
            <person name="Kudinha T."/>
        </authorList>
    </citation>
    <scope>NUCLEOTIDE SEQUENCE</scope>
    <source>
        <strain evidence="2">DSM 28324</strain>
    </source>
</reference>
<organism evidence="2 3">
    <name type="scientific">Rouxiella chamberiensis</name>
    <dbReference type="NCBI Taxonomy" id="1513468"/>
    <lineage>
        <taxon>Bacteria</taxon>
        <taxon>Pseudomonadati</taxon>
        <taxon>Pseudomonadota</taxon>
        <taxon>Gammaproteobacteria</taxon>
        <taxon>Enterobacterales</taxon>
        <taxon>Yersiniaceae</taxon>
        <taxon>Rouxiella</taxon>
    </lineage>
</organism>
<proteinExistence type="predicted"/>
<feature type="region of interest" description="Disordered" evidence="1">
    <location>
        <begin position="107"/>
        <end position="151"/>
    </location>
</feature>
<keyword evidence="3" id="KW-1185">Reference proteome</keyword>
<evidence type="ECO:0000313" key="3">
    <source>
        <dbReference type="Proteomes" id="UP001164712"/>
    </source>
</evidence>
<protein>
    <recommendedName>
        <fullName evidence="4">General stress protein 17M-like domain-containing protein</fullName>
    </recommendedName>
</protein>